<dbReference type="STRING" id="282301.A0A267G779"/>
<evidence type="ECO:0000256" key="6">
    <source>
        <dbReference type="SAM" id="Phobius"/>
    </source>
</evidence>
<comment type="subcellular location">
    <subcellularLocation>
        <location evidence="1">Membrane</location>
        <topology evidence="1">Multi-pass membrane protein</topology>
    </subcellularLocation>
</comment>
<gene>
    <name evidence="7" type="ORF">BOX15_Mlig006090g5</name>
</gene>
<keyword evidence="3 6" id="KW-0812">Transmembrane</keyword>
<evidence type="ECO:0000256" key="5">
    <source>
        <dbReference type="ARBA" id="ARBA00023136"/>
    </source>
</evidence>
<accession>A0A267G779</accession>
<evidence type="ECO:0000256" key="3">
    <source>
        <dbReference type="ARBA" id="ARBA00022692"/>
    </source>
</evidence>
<protein>
    <recommendedName>
        <fullName evidence="9">Leptin receptor gene-related protein</fullName>
    </recommendedName>
</protein>
<keyword evidence="4 6" id="KW-1133">Transmembrane helix</keyword>
<dbReference type="GO" id="GO:0016020">
    <property type="term" value="C:membrane"/>
    <property type="evidence" value="ECO:0007669"/>
    <property type="project" value="UniProtKB-SubCell"/>
</dbReference>
<reference evidence="7 8" key="1">
    <citation type="submission" date="2017-06" db="EMBL/GenBank/DDBJ databases">
        <title>A platform for efficient transgenesis in Macrostomum lignano, a flatworm model organism for stem cell research.</title>
        <authorList>
            <person name="Berezikov E."/>
        </authorList>
    </citation>
    <scope>NUCLEOTIDE SEQUENCE [LARGE SCALE GENOMIC DNA]</scope>
    <source>
        <strain evidence="7">DV1</strain>
        <tissue evidence="7">Whole organism</tissue>
    </source>
</reference>
<evidence type="ECO:0000256" key="2">
    <source>
        <dbReference type="ARBA" id="ARBA00005645"/>
    </source>
</evidence>
<feature type="transmembrane region" description="Helical" evidence="6">
    <location>
        <begin position="76"/>
        <end position="96"/>
    </location>
</feature>
<feature type="transmembrane region" description="Helical" evidence="6">
    <location>
        <begin position="45"/>
        <end position="64"/>
    </location>
</feature>
<comment type="caution">
    <text evidence="7">The sequence shown here is derived from an EMBL/GenBank/DDBJ whole genome shotgun (WGS) entry which is preliminary data.</text>
</comment>
<keyword evidence="5 6" id="KW-0472">Membrane</keyword>
<evidence type="ECO:0000313" key="7">
    <source>
        <dbReference type="EMBL" id="PAA81893.1"/>
    </source>
</evidence>
<sequence length="146" mass="15833">NSIKLQTTLFKMGAGVKGIILLSFSASVGLTFLLLACALPQYGMWWPMFVLIFYLLAPVPYLLAKRISDSTSTSGVAWETAIFLTSVLVVSAYGLPIVLAHTPIGKPAIQWGACALVLSGNTVMFLTILGFFLVFRDNDGFSYSAW</sequence>
<dbReference type="PANTHER" id="PTHR12050">
    <property type="entry name" value="LEPTIN RECEPTOR-RELATED"/>
    <property type="match status" value="1"/>
</dbReference>
<feature type="transmembrane region" description="Helical" evidence="6">
    <location>
        <begin position="20"/>
        <end position="39"/>
    </location>
</feature>
<comment type="similarity">
    <text evidence="2">Belongs to the OB-RGRP/VPS55 family.</text>
</comment>
<evidence type="ECO:0000256" key="4">
    <source>
        <dbReference type="ARBA" id="ARBA00022989"/>
    </source>
</evidence>
<evidence type="ECO:0000256" key="1">
    <source>
        <dbReference type="ARBA" id="ARBA00004141"/>
    </source>
</evidence>
<dbReference type="GO" id="GO:0032511">
    <property type="term" value="P:late endosome to vacuole transport via multivesicular body sorting pathway"/>
    <property type="evidence" value="ECO:0007669"/>
    <property type="project" value="TreeGrafter"/>
</dbReference>
<dbReference type="Pfam" id="PF04133">
    <property type="entry name" value="Vps55"/>
    <property type="match status" value="1"/>
</dbReference>
<dbReference type="GO" id="GO:0005768">
    <property type="term" value="C:endosome"/>
    <property type="evidence" value="ECO:0007669"/>
    <property type="project" value="TreeGrafter"/>
</dbReference>
<dbReference type="Proteomes" id="UP000215902">
    <property type="component" value="Unassembled WGS sequence"/>
</dbReference>
<evidence type="ECO:0008006" key="9">
    <source>
        <dbReference type="Google" id="ProtNLM"/>
    </source>
</evidence>
<feature type="transmembrane region" description="Helical" evidence="6">
    <location>
        <begin position="108"/>
        <end position="135"/>
    </location>
</feature>
<dbReference type="AlphaFoldDB" id="A0A267G779"/>
<name>A0A267G779_9PLAT</name>
<evidence type="ECO:0000313" key="8">
    <source>
        <dbReference type="Proteomes" id="UP000215902"/>
    </source>
</evidence>
<proteinExistence type="inferred from homology"/>
<dbReference type="OrthoDB" id="14246at2759"/>
<dbReference type="InterPro" id="IPR007262">
    <property type="entry name" value="Vps55/LEPROT"/>
</dbReference>
<feature type="non-terminal residue" evidence="7">
    <location>
        <position position="1"/>
    </location>
</feature>
<dbReference type="PANTHER" id="PTHR12050:SF0">
    <property type="entry name" value="RH04491P"/>
    <property type="match status" value="1"/>
</dbReference>
<organism evidence="7 8">
    <name type="scientific">Macrostomum lignano</name>
    <dbReference type="NCBI Taxonomy" id="282301"/>
    <lineage>
        <taxon>Eukaryota</taxon>
        <taxon>Metazoa</taxon>
        <taxon>Spiralia</taxon>
        <taxon>Lophotrochozoa</taxon>
        <taxon>Platyhelminthes</taxon>
        <taxon>Rhabditophora</taxon>
        <taxon>Macrostomorpha</taxon>
        <taxon>Macrostomida</taxon>
        <taxon>Macrostomidae</taxon>
        <taxon>Macrostomum</taxon>
    </lineage>
</organism>
<dbReference type="EMBL" id="NIVC01000508">
    <property type="protein sequence ID" value="PAA81893.1"/>
    <property type="molecule type" value="Genomic_DNA"/>
</dbReference>
<keyword evidence="8" id="KW-1185">Reference proteome</keyword>